<evidence type="ECO:0000256" key="2">
    <source>
        <dbReference type="ARBA" id="ARBA00007715"/>
    </source>
</evidence>
<proteinExistence type="inferred from homology"/>
<reference evidence="10" key="1">
    <citation type="submission" date="2022-07" db="EMBL/GenBank/DDBJ databases">
        <title>Phylogenomic reconstructions and comparative analyses of Kickxellomycotina fungi.</title>
        <authorList>
            <person name="Reynolds N.K."/>
            <person name="Stajich J.E."/>
            <person name="Barry K."/>
            <person name="Grigoriev I.V."/>
            <person name="Crous P."/>
            <person name="Smith M.E."/>
        </authorList>
    </citation>
    <scope>NUCLEOTIDE SEQUENCE</scope>
    <source>
        <strain evidence="10">NRRL 3115</strain>
    </source>
</reference>
<dbReference type="Pfam" id="PF06417">
    <property type="entry name" value="EMC4"/>
    <property type="match status" value="1"/>
</dbReference>
<dbReference type="GO" id="GO:0005789">
    <property type="term" value="C:endoplasmic reticulum membrane"/>
    <property type="evidence" value="ECO:0007669"/>
    <property type="project" value="UniProtKB-SubCell"/>
</dbReference>
<feature type="transmembrane region" description="Helical" evidence="9">
    <location>
        <begin position="80"/>
        <end position="102"/>
    </location>
</feature>
<evidence type="ECO:0000256" key="1">
    <source>
        <dbReference type="ARBA" id="ARBA00004477"/>
    </source>
</evidence>
<keyword evidence="7 8" id="KW-0472">Membrane</keyword>
<name>A0A9W8FYB3_9FUNG</name>
<keyword evidence="6 9" id="KW-1133">Transmembrane helix</keyword>
<evidence type="ECO:0000313" key="10">
    <source>
        <dbReference type="EMBL" id="KAJ2671094.1"/>
    </source>
</evidence>
<gene>
    <name evidence="10" type="ORF">GGI25_005616</name>
</gene>
<evidence type="ECO:0000256" key="7">
    <source>
        <dbReference type="ARBA" id="ARBA00023136"/>
    </source>
</evidence>
<dbReference type="PANTHER" id="PTHR19315">
    <property type="entry name" value="ER MEMBRANE PROTEIN COMPLEX SUBUNIT 4"/>
    <property type="match status" value="1"/>
</dbReference>
<keyword evidence="4 9" id="KW-0812">Transmembrane</keyword>
<comment type="similarity">
    <text evidence="2 8">Belongs to the EMC4 family.</text>
</comment>
<dbReference type="OrthoDB" id="369569at2759"/>
<protein>
    <recommendedName>
        <fullName evidence="3 8">ER membrane protein complex subunit 4</fullName>
    </recommendedName>
</protein>
<feature type="transmembrane region" description="Helical" evidence="9">
    <location>
        <begin position="136"/>
        <end position="159"/>
    </location>
</feature>
<evidence type="ECO:0000256" key="8">
    <source>
        <dbReference type="PIRNR" id="PIRNR017207"/>
    </source>
</evidence>
<accession>A0A9W8FYB3</accession>
<evidence type="ECO:0000256" key="5">
    <source>
        <dbReference type="ARBA" id="ARBA00022824"/>
    </source>
</evidence>
<evidence type="ECO:0000256" key="3">
    <source>
        <dbReference type="ARBA" id="ARBA00020820"/>
    </source>
</evidence>
<dbReference type="AlphaFoldDB" id="A0A9W8FYB3"/>
<comment type="subcellular location">
    <subcellularLocation>
        <location evidence="1">Endoplasmic reticulum membrane</location>
        <topology evidence="1">Multi-pass membrane protein</topology>
    </subcellularLocation>
</comment>
<dbReference type="EMBL" id="JANBTW010000110">
    <property type="protein sequence ID" value="KAJ2671094.1"/>
    <property type="molecule type" value="Genomic_DNA"/>
</dbReference>
<evidence type="ECO:0000256" key="9">
    <source>
        <dbReference type="SAM" id="Phobius"/>
    </source>
</evidence>
<dbReference type="PIRSF" id="PIRSF017207">
    <property type="entry name" value="UCP017207_TM-p85"/>
    <property type="match status" value="1"/>
</dbReference>
<comment type="caution">
    <text evidence="10">The sequence shown here is derived from an EMBL/GenBank/DDBJ whole genome shotgun (WGS) entry which is preliminary data.</text>
</comment>
<organism evidence="10 11">
    <name type="scientific">Coemansia spiralis</name>
    <dbReference type="NCBI Taxonomy" id="417178"/>
    <lineage>
        <taxon>Eukaryota</taxon>
        <taxon>Fungi</taxon>
        <taxon>Fungi incertae sedis</taxon>
        <taxon>Zoopagomycota</taxon>
        <taxon>Kickxellomycotina</taxon>
        <taxon>Kickxellomycetes</taxon>
        <taxon>Kickxellales</taxon>
        <taxon>Kickxellaceae</taxon>
        <taxon>Coemansia</taxon>
    </lineage>
</organism>
<evidence type="ECO:0000313" key="11">
    <source>
        <dbReference type="Proteomes" id="UP001151518"/>
    </source>
</evidence>
<sequence length="180" mass="19401">MSVAKPNTKVYADFSLLTSKGKHGKSLRDPHGFDLSIASGNIASTSTTQGRNDEADQALRAKKAWEVAMSPGKTIPMQAFMAWMSGTSVSIFSILITGMILMTPVKTIMSVQQTFAPLERAGKSSGSKLDLTMQKAAFVAINIAGLLFGIYRLSIMGLLPTTTSDWLAFIPAKRYIEFSG</sequence>
<dbReference type="InterPro" id="IPR009445">
    <property type="entry name" value="TMEM85/Emc4"/>
</dbReference>
<keyword evidence="5" id="KW-0256">Endoplasmic reticulum</keyword>
<evidence type="ECO:0000256" key="4">
    <source>
        <dbReference type="ARBA" id="ARBA00022692"/>
    </source>
</evidence>
<dbReference type="Proteomes" id="UP001151518">
    <property type="component" value="Unassembled WGS sequence"/>
</dbReference>
<evidence type="ECO:0000256" key="6">
    <source>
        <dbReference type="ARBA" id="ARBA00022989"/>
    </source>
</evidence>